<dbReference type="OrthoDB" id="1075158at2"/>
<dbReference type="Proteomes" id="UP000182894">
    <property type="component" value="Unassembled WGS sequence"/>
</dbReference>
<sequence>MKVNQKMRSELEKTLPQVTELPQELSEILKMGLCVVDDCVFLLSLLSIDTNAELHDFPDRTGYECFINSIHIDDYVTCDYLESACVFARELYLIWRGFGALGGVRFMVMKDEFGVLIKFHKVRSGESFFADDLELYEDASMVFQNEEVFDFFP</sequence>
<evidence type="ECO:0000313" key="1">
    <source>
        <dbReference type="EMBL" id="SDJ55802.1"/>
    </source>
</evidence>
<proteinExistence type="predicted"/>
<evidence type="ECO:0000313" key="2">
    <source>
        <dbReference type="Proteomes" id="UP000182894"/>
    </source>
</evidence>
<gene>
    <name evidence="1" type="ORF">SAMN05216605_1462</name>
</gene>
<protein>
    <submittedName>
        <fullName evidence="1">Uncharacterized protein</fullName>
    </submittedName>
</protein>
<dbReference type="RefSeq" id="WP_143024558.1">
    <property type="nucleotide sequence ID" value="NZ_FNCO01000046.1"/>
</dbReference>
<dbReference type="STRING" id="89065.SAMN05216605_1462"/>
<organism evidence="1 2">
    <name type="scientific">Pseudomonas abietaniphila</name>
    <dbReference type="NCBI Taxonomy" id="89065"/>
    <lineage>
        <taxon>Bacteria</taxon>
        <taxon>Pseudomonadati</taxon>
        <taxon>Pseudomonadota</taxon>
        <taxon>Gammaproteobacteria</taxon>
        <taxon>Pseudomonadales</taxon>
        <taxon>Pseudomonadaceae</taxon>
        <taxon>Pseudomonas</taxon>
    </lineage>
</organism>
<name>A0A1G8UPP5_9PSED</name>
<reference evidence="2" key="1">
    <citation type="submission" date="2016-10" db="EMBL/GenBank/DDBJ databases">
        <authorList>
            <person name="Varghese N."/>
            <person name="Submissions S."/>
        </authorList>
    </citation>
    <scope>NUCLEOTIDE SEQUENCE [LARGE SCALE GENOMIC DNA]</scope>
    <source>
        <strain evidence="2">ATCC 700689</strain>
    </source>
</reference>
<accession>A0A1G8UPP5</accession>
<dbReference type="EMBL" id="FNCO01000046">
    <property type="protein sequence ID" value="SDJ55802.1"/>
    <property type="molecule type" value="Genomic_DNA"/>
</dbReference>
<dbReference type="AlphaFoldDB" id="A0A1G8UPP5"/>
<keyword evidence="2" id="KW-1185">Reference proteome</keyword>